<dbReference type="PATRIC" id="fig|345309.4.peg.1644"/>
<keyword evidence="4" id="KW-0862">Zinc</keyword>
<keyword evidence="4" id="KW-0406">Ion transport</keyword>
<dbReference type="Pfam" id="PF01545">
    <property type="entry name" value="Cation_efflux"/>
    <property type="match status" value="1"/>
</dbReference>
<dbReference type="InterPro" id="IPR040177">
    <property type="entry name" value="SLC30A9"/>
</dbReference>
<keyword evidence="2" id="KW-0813">Transport</keyword>
<sequence length="331" mass="35647">MYGPHTPVWPPSAMASDNKLIVYAALAANVGIAVAKFIAASLTGSAAMVSEGVHSLVDSVNEILLLYGLRRSRLPPDSQHPLGHGRELYFWSFIVALLVLALGAGFSLYEGVNHILAPEPLRDPTANYIVLGIAALFEGTSWYLSLKSVQRRKGRMGYFEAFRGTKDPTTFTVLFEDSAALMGLAIAGIGVYLSHALNDPRLDGWASVGIAVVLALASALLARESKALLIGEAATPHLLEKVCAITAKVPGVRRVNGVLTVQLGPDQVMVALSTEFEDHLTTPAIEDCVRRMEAAARDAKLPIVALFVKPQTPEQWKARQKEIDNGDWNAL</sequence>
<evidence type="ECO:0000256" key="5">
    <source>
        <dbReference type="ARBA" id="ARBA00022989"/>
    </source>
</evidence>
<keyword evidence="10" id="KW-1185">Reference proteome</keyword>
<evidence type="ECO:0000256" key="6">
    <source>
        <dbReference type="ARBA" id="ARBA00023136"/>
    </source>
</evidence>
<keyword evidence="4" id="KW-0864">Zinc transport</keyword>
<dbReference type="NCBIfam" id="TIGR01297">
    <property type="entry name" value="CDF"/>
    <property type="match status" value="1"/>
</dbReference>
<dbReference type="InterPro" id="IPR036837">
    <property type="entry name" value="Cation_efflux_CTD_sf"/>
</dbReference>
<keyword evidence="5 7" id="KW-1133">Transmembrane helix</keyword>
<comment type="caution">
    <text evidence="9">The sequence shown here is derived from an EMBL/GenBank/DDBJ whole genome shotgun (WGS) entry which is preliminary data.</text>
</comment>
<dbReference type="Gene3D" id="1.20.1510.10">
    <property type="entry name" value="Cation efflux protein transmembrane domain"/>
    <property type="match status" value="1"/>
</dbReference>
<dbReference type="SUPFAM" id="SSF161111">
    <property type="entry name" value="Cation efflux protein transmembrane domain-like"/>
    <property type="match status" value="1"/>
</dbReference>
<accession>A0A0F3KPM9</accession>
<dbReference type="InterPro" id="IPR058533">
    <property type="entry name" value="Cation_efflux_TM"/>
</dbReference>
<reference evidence="9 10" key="1">
    <citation type="submission" date="2015-03" db="EMBL/GenBank/DDBJ databases">
        <title>Draft genome sequence of Luteibacter yeojuensis strain SU11.</title>
        <authorList>
            <person name="Sulaiman J."/>
            <person name="Priya K."/>
            <person name="Chan K.-G."/>
        </authorList>
    </citation>
    <scope>NUCLEOTIDE SEQUENCE [LARGE SCALE GENOMIC DNA]</scope>
    <source>
        <strain evidence="9 10">SU11</strain>
    </source>
</reference>
<dbReference type="AlphaFoldDB" id="A0A0F3KPM9"/>
<evidence type="ECO:0000256" key="7">
    <source>
        <dbReference type="SAM" id="Phobius"/>
    </source>
</evidence>
<dbReference type="Proteomes" id="UP000033651">
    <property type="component" value="Unassembled WGS sequence"/>
</dbReference>
<feature type="transmembrane region" description="Helical" evidence="7">
    <location>
        <begin position="128"/>
        <end position="146"/>
    </location>
</feature>
<dbReference type="GO" id="GO:0016020">
    <property type="term" value="C:membrane"/>
    <property type="evidence" value="ECO:0007669"/>
    <property type="project" value="UniProtKB-SubCell"/>
</dbReference>
<feature type="transmembrane region" description="Helical" evidence="7">
    <location>
        <begin position="173"/>
        <end position="193"/>
    </location>
</feature>
<keyword evidence="6 7" id="KW-0472">Membrane</keyword>
<dbReference type="PANTHER" id="PTHR13414:SF9">
    <property type="entry name" value="PROTON-COUPLED ZINC ANTIPORTER SLC30A9, MITOCHONDRIAL"/>
    <property type="match status" value="1"/>
</dbReference>
<evidence type="ECO:0000259" key="8">
    <source>
        <dbReference type="Pfam" id="PF01545"/>
    </source>
</evidence>
<evidence type="ECO:0000256" key="2">
    <source>
        <dbReference type="ARBA" id="ARBA00022448"/>
    </source>
</evidence>
<evidence type="ECO:0000256" key="3">
    <source>
        <dbReference type="ARBA" id="ARBA00022692"/>
    </source>
</evidence>
<protein>
    <submittedName>
        <fullName evidence="9">Cation transporter</fullName>
    </submittedName>
</protein>
<gene>
    <name evidence="9" type="ORF">VI08_11485</name>
</gene>
<dbReference type="GO" id="GO:0006829">
    <property type="term" value="P:zinc ion transport"/>
    <property type="evidence" value="ECO:0007669"/>
    <property type="project" value="UniProtKB-KW"/>
</dbReference>
<feature type="transmembrane region" description="Helical" evidence="7">
    <location>
        <begin position="88"/>
        <end position="108"/>
    </location>
</feature>
<evidence type="ECO:0000313" key="9">
    <source>
        <dbReference type="EMBL" id="KJV33225.1"/>
    </source>
</evidence>
<evidence type="ECO:0000256" key="1">
    <source>
        <dbReference type="ARBA" id="ARBA00004141"/>
    </source>
</evidence>
<name>A0A0F3KPM9_9GAMM</name>
<dbReference type="SUPFAM" id="SSF160240">
    <property type="entry name" value="Cation efflux protein cytoplasmic domain-like"/>
    <property type="match status" value="1"/>
</dbReference>
<dbReference type="EMBL" id="JZRB01000023">
    <property type="protein sequence ID" value="KJV33225.1"/>
    <property type="molecule type" value="Genomic_DNA"/>
</dbReference>
<evidence type="ECO:0000256" key="4">
    <source>
        <dbReference type="ARBA" id="ARBA00022906"/>
    </source>
</evidence>
<feature type="transmembrane region" description="Helical" evidence="7">
    <location>
        <begin position="20"/>
        <end position="39"/>
    </location>
</feature>
<keyword evidence="3 7" id="KW-0812">Transmembrane</keyword>
<feature type="transmembrane region" description="Helical" evidence="7">
    <location>
        <begin position="205"/>
        <end position="222"/>
    </location>
</feature>
<dbReference type="InterPro" id="IPR027469">
    <property type="entry name" value="Cation_efflux_TMD_sf"/>
</dbReference>
<comment type="subcellular location">
    <subcellularLocation>
        <location evidence="1">Membrane</location>
        <topology evidence="1">Multi-pass membrane protein</topology>
    </subcellularLocation>
</comment>
<dbReference type="GO" id="GO:0008324">
    <property type="term" value="F:monoatomic cation transmembrane transporter activity"/>
    <property type="evidence" value="ECO:0007669"/>
    <property type="project" value="InterPro"/>
</dbReference>
<feature type="domain" description="Cation efflux protein transmembrane" evidence="8">
    <location>
        <begin position="23"/>
        <end position="229"/>
    </location>
</feature>
<evidence type="ECO:0000313" key="10">
    <source>
        <dbReference type="Proteomes" id="UP000033651"/>
    </source>
</evidence>
<dbReference type="PANTHER" id="PTHR13414">
    <property type="entry name" value="HUEL-CATION TRANSPORTER"/>
    <property type="match status" value="1"/>
</dbReference>
<organism evidence="9 10">
    <name type="scientific">Luteibacter yeojuensis</name>
    <dbReference type="NCBI Taxonomy" id="345309"/>
    <lineage>
        <taxon>Bacteria</taxon>
        <taxon>Pseudomonadati</taxon>
        <taxon>Pseudomonadota</taxon>
        <taxon>Gammaproteobacteria</taxon>
        <taxon>Lysobacterales</taxon>
        <taxon>Rhodanobacteraceae</taxon>
        <taxon>Luteibacter</taxon>
    </lineage>
</organism>
<proteinExistence type="predicted"/>
<dbReference type="InterPro" id="IPR002524">
    <property type="entry name" value="Cation_efflux"/>
</dbReference>